<name>A0AAD6D6Z1_9EURO</name>
<protein>
    <recommendedName>
        <fullName evidence="6">Metallo-beta-lactamase domain-containing protein</fullName>
    </recommendedName>
</protein>
<dbReference type="GO" id="GO:0046872">
    <property type="term" value="F:metal ion binding"/>
    <property type="evidence" value="ECO:0007669"/>
    <property type="project" value="UniProtKB-KW"/>
</dbReference>
<accession>A0AAD6D6Z1</accession>
<proteinExistence type="inferred from homology"/>
<dbReference type="EMBL" id="JAQIZZ010000001">
    <property type="protein sequence ID" value="KAJ5556095.1"/>
    <property type="molecule type" value="Genomic_DNA"/>
</dbReference>
<evidence type="ECO:0000313" key="8">
    <source>
        <dbReference type="Proteomes" id="UP001220324"/>
    </source>
</evidence>
<keyword evidence="8" id="KW-1185">Reference proteome</keyword>
<dbReference type="SUPFAM" id="SSF56281">
    <property type="entry name" value="Metallo-hydrolase/oxidoreductase"/>
    <property type="match status" value="1"/>
</dbReference>
<dbReference type="InterPro" id="IPR036866">
    <property type="entry name" value="RibonucZ/Hydroxyglut_hydro"/>
</dbReference>
<keyword evidence="5" id="KW-0862">Zinc</keyword>
<evidence type="ECO:0000256" key="1">
    <source>
        <dbReference type="ARBA" id="ARBA00001947"/>
    </source>
</evidence>
<dbReference type="AlphaFoldDB" id="A0AAD6D6Z1"/>
<comment type="cofactor">
    <cofactor evidence="1">
        <name>Zn(2+)</name>
        <dbReference type="ChEBI" id="CHEBI:29105"/>
    </cofactor>
</comment>
<gene>
    <name evidence="7" type="ORF">N7494_000010</name>
</gene>
<evidence type="ECO:0000256" key="5">
    <source>
        <dbReference type="ARBA" id="ARBA00022833"/>
    </source>
</evidence>
<comment type="similarity">
    <text evidence="2">Belongs to the metallo-beta-lactamase superfamily.</text>
</comment>
<evidence type="ECO:0000256" key="3">
    <source>
        <dbReference type="ARBA" id="ARBA00022723"/>
    </source>
</evidence>
<dbReference type="GO" id="GO:0016787">
    <property type="term" value="F:hydrolase activity"/>
    <property type="evidence" value="ECO:0007669"/>
    <property type="project" value="UniProtKB-KW"/>
</dbReference>
<evidence type="ECO:0000259" key="6">
    <source>
        <dbReference type="Pfam" id="PF00753"/>
    </source>
</evidence>
<dbReference type="InterPro" id="IPR051013">
    <property type="entry name" value="MBL_superfamily_lactonases"/>
</dbReference>
<sequence>MPSANTDMSLPLPKPDQVYVTVSALDGGHLTLPEHLFVTDADPNRRVTVPSLSFLIRHPSRGSEPSTRLLFDLGMKRNPEEFPPLMQTHIRNRQPTILYPDVGDSLRAGGLDPAEIEMVILSHVHWDHVGTPPDFSKAQFLVGAGTLHLLRHGAGPHYPAEIFIPDLLPEKRTQEFPPANTPTADPELGEVIPECVHATQRSSHTWQPLGPFASAIDLFADGSVYVIDSPGHMIGHINLLARVSETNWVYLGGDCCHDSRILNKIKDIALYDDERGGKRSVHVHTAEARETLRRVQKLVDGINQTATESGSNERVEVVIAHDGEWREKNRSRFFPGSL</sequence>
<dbReference type="PANTHER" id="PTHR42978">
    <property type="entry name" value="QUORUM-QUENCHING LACTONASE YTNP-RELATED-RELATED"/>
    <property type="match status" value="1"/>
</dbReference>
<organism evidence="7 8">
    <name type="scientific">Penicillium frequentans</name>
    <dbReference type="NCBI Taxonomy" id="3151616"/>
    <lineage>
        <taxon>Eukaryota</taxon>
        <taxon>Fungi</taxon>
        <taxon>Dikarya</taxon>
        <taxon>Ascomycota</taxon>
        <taxon>Pezizomycotina</taxon>
        <taxon>Eurotiomycetes</taxon>
        <taxon>Eurotiomycetidae</taxon>
        <taxon>Eurotiales</taxon>
        <taxon>Aspergillaceae</taxon>
        <taxon>Penicillium</taxon>
    </lineage>
</organism>
<feature type="domain" description="Metallo-beta-lactamase" evidence="6">
    <location>
        <begin position="66"/>
        <end position="229"/>
    </location>
</feature>
<keyword evidence="3" id="KW-0479">Metal-binding</keyword>
<dbReference type="PANTHER" id="PTHR42978:SF2">
    <property type="entry name" value="102 KBASES UNSTABLE REGION: FROM 1 TO 119443"/>
    <property type="match status" value="1"/>
</dbReference>
<dbReference type="Proteomes" id="UP001220324">
    <property type="component" value="Unassembled WGS sequence"/>
</dbReference>
<dbReference type="Gene3D" id="3.60.15.10">
    <property type="entry name" value="Ribonuclease Z/Hydroxyacylglutathione hydrolase-like"/>
    <property type="match status" value="1"/>
</dbReference>
<comment type="caution">
    <text evidence="7">The sequence shown here is derived from an EMBL/GenBank/DDBJ whole genome shotgun (WGS) entry which is preliminary data.</text>
</comment>
<evidence type="ECO:0000256" key="4">
    <source>
        <dbReference type="ARBA" id="ARBA00022801"/>
    </source>
</evidence>
<dbReference type="Pfam" id="PF00753">
    <property type="entry name" value="Lactamase_B"/>
    <property type="match status" value="1"/>
</dbReference>
<evidence type="ECO:0000313" key="7">
    <source>
        <dbReference type="EMBL" id="KAJ5556095.1"/>
    </source>
</evidence>
<dbReference type="InterPro" id="IPR001279">
    <property type="entry name" value="Metallo-B-lactamas"/>
</dbReference>
<dbReference type="CDD" id="cd07730">
    <property type="entry name" value="metallo-hydrolase-like_MBL-fold"/>
    <property type="match status" value="1"/>
</dbReference>
<keyword evidence="4" id="KW-0378">Hydrolase</keyword>
<evidence type="ECO:0000256" key="2">
    <source>
        <dbReference type="ARBA" id="ARBA00007749"/>
    </source>
</evidence>
<reference evidence="7 8" key="1">
    <citation type="journal article" date="2023" name="IMA Fungus">
        <title>Comparative genomic study of the Penicillium genus elucidates a diverse pangenome and 15 lateral gene transfer events.</title>
        <authorList>
            <person name="Petersen C."/>
            <person name="Sorensen T."/>
            <person name="Nielsen M.R."/>
            <person name="Sondergaard T.E."/>
            <person name="Sorensen J.L."/>
            <person name="Fitzpatrick D.A."/>
            <person name="Frisvad J.C."/>
            <person name="Nielsen K.L."/>
        </authorList>
    </citation>
    <scope>NUCLEOTIDE SEQUENCE [LARGE SCALE GENOMIC DNA]</scope>
    <source>
        <strain evidence="7 8">IBT 35679</strain>
    </source>
</reference>